<dbReference type="HOGENOM" id="CLU_858380_0_0_1"/>
<evidence type="ECO:0000313" key="3">
    <source>
        <dbReference type="EMBL" id="EON98791.1"/>
    </source>
</evidence>
<dbReference type="KEGG" id="tmn:UCRPA7_5690"/>
<dbReference type="OrthoDB" id="3511049at2759"/>
<dbReference type="EMBL" id="KB933196">
    <property type="protein sequence ID" value="EON98791.1"/>
    <property type="molecule type" value="Genomic_DNA"/>
</dbReference>
<sequence>MIAAMIRKPLPEKQRQSQGVGNNYAFEVVTASSGSEKITKIGFTKGPEKRRLSRILYECQHQKIEHEEDPEHVPIRLYDKAEKLALQELSGFRYKFSCNCSVKEHREYFTVRSEVAREVVRRWREFCKQEPYDAEGKLRDFWEHRLRRMRRGEESETIHDHEKRALRWEAFVNPTDLEKIWFEFTQGFDKFWGWRWQGVAFIECCMIVVLSFPSFRAVLFFFGVVSLILAELLGFELPLTVQVVQDNFAKFQQLSRSPSLTISEMDKQNADSPTREIQAGSKSEDKELIPGINRLEDHDSALMDDESDREEKSELSVIVIPDDE</sequence>
<keyword evidence="4" id="KW-1185">Reference proteome</keyword>
<organism evidence="3 4">
    <name type="scientific">Phaeoacremonium minimum (strain UCR-PA7)</name>
    <name type="common">Esca disease fungus</name>
    <name type="synonym">Togninia minima</name>
    <dbReference type="NCBI Taxonomy" id="1286976"/>
    <lineage>
        <taxon>Eukaryota</taxon>
        <taxon>Fungi</taxon>
        <taxon>Dikarya</taxon>
        <taxon>Ascomycota</taxon>
        <taxon>Pezizomycotina</taxon>
        <taxon>Sordariomycetes</taxon>
        <taxon>Sordariomycetidae</taxon>
        <taxon>Togniniales</taxon>
        <taxon>Togniniaceae</taxon>
        <taxon>Phaeoacremonium</taxon>
    </lineage>
</organism>
<name>R8BHK6_PHAM7</name>
<feature type="region of interest" description="Disordered" evidence="1">
    <location>
        <begin position="262"/>
        <end position="324"/>
    </location>
</feature>
<dbReference type="Pfam" id="PF10544">
    <property type="entry name" value="T5orf172"/>
    <property type="match status" value="1"/>
</dbReference>
<dbReference type="InterPro" id="IPR018306">
    <property type="entry name" value="Phage_T5_Orf172_DNA-bd"/>
</dbReference>
<dbReference type="AlphaFoldDB" id="R8BHK6"/>
<dbReference type="InterPro" id="IPR053006">
    <property type="entry name" value="Meiosis_regulatory"/>
</dbReference>
<accession>R8BHK6</accession>
<evidence type="ECO:0000259" key="2">
    <source>
        <dbReference type="Pfam" id="PF10544"/>
    </source>
</evidence>
<dbReference type="Proteomes" id="UP000014074">
    <property type="component" value="Unassembled WGS sequence"/>
</dbReference>
<feature type="domain" description="Bacteriophage T5 Orf172 DNA-binding" evidence="2">
    <location>
        <begin position="32"/>
        <end position="124"/>
    </location>
</feature>
<evidence type="ECO:0000313" key="4">
    <source>
        <dbReference type="Proteomes" id="UP000014074"/>
    </source>
</evidence>
<gene>
    <name evidence="3" type="ORF">UCRPA7_5690</name>
</gene>
<feature type="compositionally biased region" description="Basic and acidic residues" evidence="1">
    <location>
        <begin position="282"/>
        <end position="301"/>
    </location>
</feature>
<protein>
    <recommendedName>
        <fullName evidence="2">Bacteriophage T5 Orf172 DNA-binding domain-containing protein</fullName>
    </recommendedName>
</protein>
<dbReference type="PANTHER" id="PTHR28094">
    <property type="entry name" value="MEIOTICALLY UP-REGULATED GENE 113 PROTEIN"/>
    <property type="match status" value="1"/>
</dbReference>
<dbReference type="GeneID" id="19326269"/>
<dbReference type="RefSeq" id="XP_007916425.1">
    <property type="nucleotide sequence ID" value="XM_007918234.1"/>
</dbReference>
<dbReference type="PANTHER" id="PTHR28094:SF1">
    <property type="entry name" value="MEIOTICALLY UP-REGULATED GENE 113 PROTEIN"/>
    <property type="match status" value="1"/>
</dbReference>
<reference evidence="4" key="1">
    <citation type="journal article" date="2013" name="Genome Announc.">
        <title>Draft genome sequence of the ascomycete Phaeoacremonium aleophilum strain UCR-PA7, a causal agent of the esca disease complex in grapevines.</title>
        <authorList>
            <person name="Blanco-Ulate B."/>
            <person name="Rolshausen P."/>
            <person name="Cantu D."/>
        </authorList>
    </citation>
    <scope>NUCLEOTIDE SEQUENCE [LARGE SCALE GENOMIC DNA]</scope>
    <source>
        <strain evidence="4">UCR-PA7</strain>
    </source>
</reference>
<evidence type="ECO:0000256" key="1">
    <source>
        <dbReference type="SAM" id="MobiDB-lite"/>
    </source>
</evidence>
<proteinExistence type="predicted"/>
<dbReference type="eggNOG" id="ENOG502SZ7P">
    <property type="taxonomic scope" value="Eukaryota"/>
</dbReference>